<dbReference type="Proteomes" id="UP000604825">
    <property type="component" value="Unassembled WGS sequence"/>
</dbReference>
<proteinExistence type="predicted"/>
<dbReference type="PANTHER" id="PTHR24078:SF218">
    <property type="entry name" value="OS08G0374400 PROTEIN"/>
    <property type="match status" value="1"/>
</dbReference>
<feature type="signal peptide" evidence="2">
    <location>
        <begin position="1"/>
        <end position="27"/>
    </location>
</feature>
<evidence type="ECO:0000256" key="1">
    <source>
        <dbReference type="ARBA" id="ARBA00023186"/>
    </source>
</evidence>
<dbReference type="OrthoDB" id="550424at2759"/>
<comment type="caution">
    <text evidence="3">The sequence shown here is derived from an EMBL/GenBank/DDBJ whole genome shotgun (WGS) entry which is preliminary data.</text>
</comment>
<protein>
    <submittedName>
        <fullName evidence="3">Uncharacterized protein</fullName>
    </submittedName>
</protein>
<dbReference type="EMBL" id="CAJGYO010000003">
    <property type="protein sequence ID" value="CAD6219627.1"/>
    <property type="molecule type" value="Genomic_DNA"/>
</dbReference>
<keyword evidence="2" id="KW-0732">Signal</keyword>
<keyword evidence="4" id="KW-1185">Reference proteome</keyword>
<dbReference type="AlphaFoldDB" id="A0A811N211"/>
<dbReference type="GO" id="GO:0005829">
    <property type="term" value="C:cytosol"/>
    <property type="evidence" value="ECO:0007669"/>
    <property type="project" value="TreeGrafter"/>
</dbReference>
<reference evidence="3" key="1">
    <citation type="submission" date="2020-10" db="EMBL/GenBank/DDBJ databases">
        <authorList>
            <person name="Han B."/>
            <person name="Lu T."/>
            <person name="Zhao Q."/>
            <person name="Huang X."/>
            <person name="Zhao Y."/>
        </authorList>
    </citation>
    <scope>NUCLEOTIDE SEQUENCE</scope>
</reference>
<evidence type="ECO:0000313" key="3">
    <source>
        <dbReference type="EMBL" id="CAD6219627.1"/>
    </source>
</evidence>
<dbReference type="PANTHER" id="PTHR24078">
    <property type="entry name" value="DNAJ HOMOLOG SUBFAMILY C MEMBER"/>
    <property type="match status" value="1"/>
</dbReference>
<accession>A0A811N211</accession>
<gene>
    <name evidence="3" type="ORF">NCGR_LOCUS13263</name>
</gene>
<keyword evidence="1" id="KW-0143">Chaperone</keyword>
<sequence length="153" mass="16863">MSSDVLHALLASFVPCSLHVLFAPTAANEDNGRIVHAMGKRRDRMNCSRWKKDTKITFVGKANRHWNQLRADLVFLVDEKLHPVYQRDGNDLLAEALFPVAGGASAALFPWPASPWLAAEIRHGQDPLPRVRQQRVVDRWGAPGAAASTSCGT</sequence>
<dbReference type="InterPro" id="IPR051339">
    <property type="entry name" value="DnaJ_subfamily_B"/>
</dbReference>
<feature type="chain" id="PRO_5032351441" evidence="2">
    <location>
        <begin position="28"/>
        <end position="153"/>
    </location>
</feature>
<organism evidence="3 4">
    <name type="scientific">Miscanthus lutarioriparius</name>
    <dbReference type="NCBI Taxonomy" id="422564"/>
    <lineage>
        <taxon>Eukaryota</taxon>
        <taxon>Viridiplantae</taxon>
        <taxon>Streptophyta</taxon>
        <taxon>Embryophyta</taxon>
        <taxon>Tracheophyta</taxon>
        <taxon>Spermatophyta</taxon>
        <taxon>Magnoliopsida</taxon>
        <taxon>Liliopsida</taxon>
        <taxon>Poales</taxon>
        <taxon>Poaceae</taxon>
        <taxon>PACMAD clade</taxon>
        <taxon>Panicoideae</taxon>
        <taxon>Andropogonodae</taxon>
        <taxon>Andropogoneae</taxon>
        <taxon>Saccharinae</taxon>
        <taxon>Miscanthus</taxon>
    </lineage>
</organism>
<evidence type="ECO:0000313" key="4">
    <source>
        <dbReference type="Proteomes" id="UP000604825"/>
    </source>
</evidence>
<name>A0A811N211_9POAL</name>
<dbReference type="GO" id="GO:0051082">
    <property type="term" value="F:unfolded protein binding"/>
    <property type="evidence" value="ECO:0007669"/>
    <property type="project" value="TreeGrafter"/>
</dbReference>
<dbReference type="GO" id="GO:0051087">
    <property type="term" value="F:protein-folding chaperone binding"/>
    <property type="evidence" value="ECO:0007669"/>
    <property type="project" value="TreeGrafter"/>
</dbReference>
<evidence type="ECO:0000256" key="2">
    <source>
        <dbReference type="SAM" id="SignalP"/>
    </source>
</evidence>